<feature type="region of interest" description="Disordered" evidence="1">
    <location>
        <begin position="57"/>
        <end position="92"/>
    </location>
</feature>
<accession>A8ZRJ3</accession>
<evidence type="ECO:0000313" key="3">
    <source>
        <dbReference type="Proteomes" id="UP000002431"/>
    </source>
</evidence>
<sequence>MARKRVAPFDPPTASDFEALGRERVRAGPKGGFVWVCEVDGCKVVASHLSAKGRKVCHRHGGSTAKQRDPEAHAEAVAKGEEPPRPPGRPVRHGFYSVVPGVKVDELVEAYRESGLDPDGTDDDMLYLRAYLDELKLMRPDAREAATLLQEGLVLMRGFLRYLTDEVKPMSGKQMSVREAFEVAGQLETFTGNLDGLRELTKVLLALTAGLEERHANLITLAKVRAETRLKNAAAAQLDAFTVMVERLNIINAETLPSNYAEALQARYAKELSELPGRAVKGLKS</sequence>
<keyword evidence="3" id="KW-1185">Reference proteome</keyword>
<dbReference type="EMBL" id="CP000856">
    <property type="protein sequence ID" value="ABW35102.1"/>
    <property type="molecule type" value="Genomic_DNA"/>
</dbReference>
<dbReference type="Proteomes" id="UP000002431">
    <property type="component" value="Plasmid pDGEO02"/>
</dbReference>
<dbReference type="HOGENOM" id="CLU_992966_0_0_0"/>
<proteinExistence type="predicted"/>
<dbReference type="AlphaFoldDB" id="A8ZRJ3"/>
<name>A8ZRJ3_DEIGD</name>
<organism evidence="2 3">
    <name type="scientific">Deinococcus geothermalis (strain DSM 11300 / CIP 105573 / AG-3a)</name>
    <dbReference type="NCBI Taxonomy" id="319795"/>
    <lineage>
        <taxon>Bacteria</taxon>
        <taxon>Thermotogati</taxon>
        <taxon>Deinococcota</taxon>
        <taxon>Deinococci</taxon>
        <taxon>Deinococcales</taxon>
        <taxon>Deinococcaceae</taxon>
        <taxon>Deinococcus</taxon>
    </lineage>
</organism>
<reference evidence="2" key="1">
    <citation type="submission" date="2007-10" db="EMBL/GenBank/DDBJ databases">
        <title>Complete sequence of Plasmid2 pDGEO02 of Deinococcus geothermalis DSM 11300.</title>
        <authorList>
            <consortium name="US DOE Joint Genome Institute"/>
            <person name="Copeland A."/>
            <person name="Lucas S."/>
            <person name="Lapidus A."/>
            <person name="Barry K."/>
            <person name="Detter J.C."/>
            <person name="Glavina del Rio T."/>
            <person name="Hammon N."/>
            <person name="Israni S."/>
            <person name="Dalin E."/>
            <person name="Tice H."/>
            <person name="Pitluck S."/>
            <person name="Brettin T."/>
            <person name="Bruce D."/>
            <person name="Han C."/>
            <person name="Tapia R."/>
            <person name="Saunders E."/>
            <person name="Gilna P."/>
            <person name="Schmutz J."/>
            <person name="Larimer F."/>
            <person name="Land M."/>
            <person name="Hauser L."/>
            <person name="Kyrpides N."/>
            <person name="Kim E."/>
            <person name="Daly M.J."/>
            <person name="Fredrickson J.K."/>
            <person name="Makarova K.S."/>
            <person name="Gaidamakova E.K."/>
            <person name="Zhai M."/>
            <person name="Richardson P."/>
        </authorList>
    </citation>
    <scope>NUCLEOTIDE SEQUENCE [LARGE SCALE GENOMIC DNA]</scope>
    <source>
        <strain evidence="2">DSM 11300</strain>
        <plasmid evidence="2">pDGEO02</plasmid>
    </source>
</reference>
<evidence type="ECO:0000313" key="2">
    <source>
        <dbReference type="EMBL" id="ABW35102.1"/>
    </source>
</evidence>
<keyword evidence="2" id="KW-0614">Plasmid</keyword>
<dbReference type="KEGG" id="dge:Dgeo_3061"/>
<feature type="compositionally biased region" description="Basic and acidic residues" evidence="1">
    <location>
        <begin position="66"/>
        <end position="84"/>
    </location>
</feature>
<geneLocation type="plasmid" evidence="2 3">
    <name>pDGEO02</name>
</geneLocation>
<dbReference type="RefSeq" id="WP_012173285.1">
    <property type="nucleotide sequence ID" value="NC_009939.1"/>
</dbReference>
<gene>
    <name evidence="2" type="ORF">Dgeo_3061</name>
</gene>
<protein>
    <submittedName>
        <fullName evidence="2">Uncharacterized protein</fullName>
    </submittedName>
</protein>
<evidence type="ECO:0000256" key="1">
    <source>
        <dbReference type="SAM" id="MobiDB-lite"/>
    </source>
</evidence>